<keyword evidence="1" id="KW-0472">Membrane</keyword>
<feature type="transmembrane region" description="Helical" evidence="1">
    <location>
        <begin position="92"/>
        <end position="110"/>
    </location>
</feature>
<keyword evidence="1" id="KW-1133">Transmembrane helix</keyword>
<organism evidence="2 3">
    <name type="scientific">Aduncisulcus paluster</name>
    <dbReference type="NCBI Taxonomy" id="2918883"/>
    <lineage>
        <taxon>Eukaryota</taxon>
        <taxon>Metamonada</taxon>
        <taxon>Carpediemonas-like organisms</taxon>
        <taxon>Aduncisulcus</taxon>
    </lineage>
</organism>
<feature type="transmembrane region" description="Helical" evidence="1">
    <location>
        <begin position="5"/>
        <end position="23"/>
    </location>
</feature>
<comment type="caution">
    <text evidence="2">The sequence shown here is derived from an EMBL/GenBank/DDBJ whole genome shotgun (WGS) entry which is preliminary data.</text>
</comment>
<accession>A0ABQ5K3T2</accession>
<proteinExistence type="predicted"/>
<dbReference type="EMBL" id="BQXS01012719">
    <property type="protein sequence ID" value="GKT27210.1"/>
    <property type="molecule type" value="Genomic_DNA"/>
</dbReference>
<evidence type="ECO:0000313" key="3">
    <source>
        <dbReference type="Proteomes" id="UP001057375"/>
    </source>
</evidence>
<gene>
    <name evidence="2" type="ORF">ADUPG1_013678</name>
</gene>
<evidence type="ECO:0000256" key="1">
    <source>
        <dbReference type="SAM" id="Phobius"/>
    </source>
</evidence>
<feature type="transmembrane region" description="Helical" evidence="1">
    <location>
        <begin position="130"/>
        <end position="150"/>
    </location>
</feature>
<name>A0ABQ5K3T2_9EUKA</name>
<keyword evidence="1" id="KW-0812">Transmembrane</keyword>
<evidence type="ECO:0008006" key="4">
    <source>
        <dbReference type="Google" id="ProtNLM"/>
    </source>
</evidence>
<reference evidence="2" key="1">
    <citation type="submission" date="2022-03" db="EMBL/GenBank/DDBJ databases">
        <title>Draft genome sequence of Aduncisulcus paluster, a free-living microaerophilic Fornicata.</title>
        <authorList>
            <person name="Yuyama I."/>
            <person name="Kume K."/>
            <person name="Tamura T."/>
            <person name="Inagaki Y."/>
            <person name="Hashimoto T."/>
        </authorList>
    </citation>
    <scope>NUCLEOTIDE SEQUENCE</scope>
    <source>
        <strain evidence="2">NY0171</strain>
    </source>
</reference>
<dbReference type="Proteomes" id="UP001057375">
    <property type="component" value="Unassembled WGS sequence"/>
</dbReference>
<evidence type="ECO:0000313" key="2">
    <source>
        <dbReference type="EMBL" id="GKT27210.1"/>
    </source>
</evidence>
<protein>
    <recommendedName>
        <fullName evidence="4">G protein-coupled receptor</fullName>
    </recommendedName>
</protein>
<sequence length="383" mass="43759">MFYLLLILIVVDTLYILVFSVSWNCFPNSCSNFTISMLLSLNSGSATSHCLICLKIAVFDKSLVKRIIPSNLIVEDLESPSYYVNDSNFESFSFVVLNLSVLISIFFTYFSSIFDFSVAKQYNVRFGDFIVLMFNIFSICIQIGSAISLSRVEWRNFMRKDHIIAPKLHPQEDLSAFYENPQEELSNFDDIESNTHEMSIQKPISFYLEVPKLDIAMVKGSSDDNNPYSRTTNAHRKDYSISERTISTTVSPFHQPAISPKKSSLPKNTAFQLQLSHSSTSKRWRLMIYSLYPLFMIVVAIVSFIPAILSILINQFLIWPDLRIDSEGNPTTFMAIIQFLIYIRLPLHLVLIEFPALSCFAEARRKHGGFFAEEQLSLSSPRA</sequence>
<feature type="transmembrane region" description="Helical" evidence="1">
    <location>
        <begin position="333"/>
        <end position="357"/>
    </location>
</feature>
<feature type="transmembrane region" description="Helical" evidence="1">
    <location>
        <begin position="291"/>
        <end position="313"/>
    </location>
</feature>
<keyword evidence="3" id="KW-1185">Reference proteome</keyword>